<evidence type="ECO:0000313" key="2">
    <source>
        <dbReference type="EMBL" id="KAH8381331.1"/>
    </source>
</evidence>
<sequence length="68" mass="7169">MSPLQGKRLLLLLLVSFALLSLALGQATNGQAARAGRSYSDISRVVNPNPHAFVGLSSLPGQNVRLGR</sequence>
<reference evidence="2" key="1">
    <citation type="journal article" date="2021" name="Mol. Ecol. Resour.">
        <title>Phylogenomic analyses of the genus Drosophila reveals genomic signals of climate adaptation.</title>
        <authorList>
            <person name="Li F."/>
            <person name="Rane R.V."/>
            <person name="Luria V."/>
            <person name="Xiong Z."/>
            <person name="Chen J."/>
            <person name="Li Z."/>
            <person name="Catullo R.A."/>
            <person name="Griffin P.C."/>
            <person name="Schiffer M."/>
            <person name="Pearce S."/>
            <person name="Lee S.F."/>
            <person name="McElroy K."/>
            <person name="Stocker A."/>
            <person name="Shirriffs J."/>
            <person name="Cockerell F."/>
            <person name="Coppin C."/>
            <person name="Sgro C.M."/>
            <person name="Karger A."/>
            <person name="Cain J.W."/>
            <person name="Weber J.A."/>
            <person name="Santpere G."/>
            <person name="Kirschner M.W."/>
            <person name="Hoffmann A.A."/>
            <person name="Oakeshott J.G."/>
            <person name="Zhang G."/>
        </authorList>
    </citation>
    <scope>NUCLEOTIDE SEQUENCE</scope>
    <source>
        <strain evidence="2">BGI-SZ-2011g</strain>
    </source>
</reference>
<keyword evidence="3" id="KW-1185">Reference proteome</keyword>
<dbReference type="AlphaFoldDB" id="A0AAD4K9L5"/>
<proteinExistence type="predicted"/>
<organism evidence="2 3">
    <name type="scientific">Drosophila rubida</name>
    <dbReference type="NCBI Taxonomy" id="30044"/>
    <lineage>
        <taxon>Eukaryota</taxon>
        <taxon>Metazoa</taxon>
        <taxon>Ecdysozoa</taxon>
        <taxon>Arthropoda</taxon>
        <taxon>Hexapoda</taxon>
        <taxon>Insecta</taxon>
        <taxon>Pterygota</taxon>
        <taxon>Neoptera</taxon>
        <taxon>Endopterygota</taxon>
        <taxon>Diptera</taxon>
        <taxon>Brachycera</taxon>
        <taxon>Muscomorpha</taxon>
        <taxon>Ephydroidea</taxon>
        <taxon>Drosophilidae</taxon>
        <taxon>Drosophila</taxon>
    </lineage>
</organism>
<evidence type="ECO:0000313" key="3">
    <source>
        <dbReference type="Proteomes" id="UP001200034"/>
    </source>
</evidence>
<name>A0AAD4K9L5_9MUSC</name>
<evidence type="ECO:0000256" key="1">
    <source>
        <dbReference type="SAM" id="SignalP"/>
    </source>
</evidence>
<accession>A0AAD4K9L5</accession>
<dbReference type="Proteomes" id="UP001200034">
    <property type="component" value="Unassembled WGS sequence"/>
</dbReference>
<gene>
    <name evidence="2" type="ORF">KR093_002820</name>
</gene>
<protein>
    <submittedName>
        <fullName evidence="2">Uncharacterized protein</fullName>
    </submittedName>
</protein>
<keyword evidence="1" id="KW-0732">Signal</keyword>
<dbReference type="EMBL" id="JAJJHW010000824">
    <property type="protein sequence ID" value="KAH8381331.1"/>
    <property type="molecule type" value="Genomic_DNA"/>
</dbReference>
<comment type="caution">
    <text evidence="2">The sequence shown here is derived from an EMBL/GenBank/DDBJ whole genome shotgun (WGS) entry which is preliminary data.</text>
</comment>
<feature type="signal peptide" evidence="1">
    <location>
        <begin position="1"/>
        <end position="25"/>
    </location>
</feature>
<feature type="chain" id="PRO_5041965732" evidence="1">
    <location>
        <begin position="26"/>
        <end position="68"/>
    </location>
</feature>